<dbReference type="Gene3D" id="3.30.1180.10">
    <property type="match status" value="1"/>
</dbReference>
<dbReference type="SUPFAM" id="SSF82549">
    <property type="entry name" value="DAK1/DegV-like"/>
    <property type="match status" value="1"/>
</dbReference>
<proteinExistence type="predicted"/>
<protein>
    <submittedName>
        <fullName evidence="2">DegV family protein</fullName>
    </submittedName>
</protein>
<reference evidence="2" key="1">
    <citation type="submission" date="2020-10" db="EMBL/GenBank/DDBJ databases">
        <authorList>
            <person name="Gilroy R."/>
        </authorList>
    </citation>
    <scope>NUCLEOTIDE SEQUENCE</scope>
    <source>
        <strain evidence="2">ChiBcolR7-354</strain>
    </source>
</reference>
<dbReference type="PANTHER" id="PTHR33434">
    <property type="entry name" value="DEGV DOMAIN-CONTAINING PROTEIN DR_1986-RELATED"/>
    <property type="match status" value="1"/>
</dbReference>
<reference evidence="2" key="2">
    <citation type="journal article" date="2021" name="PeerJ">
        <title>Extensive microbial diversity within the chicken gut microbiome revealed by metagenomics and culture.</title>
        <authorList>
            <person name="Gilroy R."/>
            <person name="Ravi A."/>
            <person name="Getino M."/>
            <person name="Pursley I."/>
            <person name="Horton D.L."/>
            <person name="Alikhan N.F."/>
            <person name="Baker D."/>
            <person name="Gharbi K."/>
            <person name="Hall N."/>
            <person name="Watson M."/>
            <person name="Adriaenssens E.M."/>
            <person name="Foster-Nyarko E."/>
            <person name="Jarju S."/>
            <person name="Secka A."/>
            <person name="Antonio M."/>
            <person name="Oren A."/>
            <person name="Chaudhuri R.R."/>
            <person name="La Ragione R."/>
            <person name="Hildebrand F."/>
            <person name="Pallen M.J."/>
        </authorList>
    </citation>
    <scope>NUCLEOTIDE SEQUENCE</scope>
    <source>
        <strain evidence="2">ChiBcolR7-354</strain>
    </source>
</reference>
<organism evidence="2 3">
    <name type="scientific">Candidatus Scatomorpha intestinavium</name>
    <dbReference type="NCBI Taxonomy" id="2840922"/>
    <lineage>
        <taxon>Bacteria</taxon>
        <taxon>Bacillati</taxon>
        <taxon>Bacillota</taxon>
        <taxon>Clostridia</taxon>
        <taxon>Eubacteriales</taxon>
        <taxon>Candidatus Scatomorpha</taxon>
    </lineage>
</organism>
<comment type="caution">
    <text evidence="2">The sequence shown here is derived from an EMBL/GenBank/DDBJ whole genome shotgun (WGS) entry which is preliminary data.</text>
</comment>
<dbReference type="InterPro" id="IPR050270">
    <property type="entry name" value="DegV_domain_contain"/>
</dbReference>
<dbReference type="InterPro" id="IPR003797">
    <property type="entry name" value="DegV"/>
</dbReference>
<dbReference type="Gene3D" id="3.40.50.10170">
    <property type="match status" value="1"/>
</dbReference>
<accession>A0A9D1CSU6</accession>
<evidence type="ECO:0000256" key="1">
    <source>
        <dbReference type="ARBA" id="ARBA00023121"/>
    </source>
</evidence>
<dbReference type="NCBIfam" id="TIGR00762">
    <property type="entry name" value="DegV"/>
    <property type="match status" value="1"/>
</dbReference>
<dbReference type="PANTHER" id="PTHR33434:SF2">
    <property type="entry name" value="FATTY ACID-BINDING PROTEIN TM_1468"/>
    <property type="match status" value="1"/>
</dbReference>
<evidence type="ECO:0000313" key="2">
    <source>
        <dbReference type="EMBL" id="HIQ79222.1"/>
    </source>
</evidence>
<dbReference type="EMBL" id="DVGA01000087">
    <property type="protein sequence ID" value="HIQ79222.1"/>
    <property type="molecule type" value="Genomic_DNA"/>
</dbReference>
<name>A0A9D1CSU6_9FIRM</name>
<keyword evidence="1" id="KW-0446">Lipid-binding</keyword>
<dbReference type="GO" id="GO:0008289">
    <property type="term" value="F:lipid binding"/>
    <property type="evidence" value="ECO:0007669"/>
    <property type="project" value="UniProtKB-KW"/>
</dbReference>
<evidence type="ECO:0000313" key="3">
    <source>
        <dbReference type="Proteomes" id="UP000824262"/>
    </source>
</evidence>
<dbReference type="InterPro" id="IPR043168">
    <property type="entry name" value="DegV_C"/>
</dbReference>
<sequence length="300" mass="33393">MGDFVVISDGSGDLSPEIYREKGIVMIPFYVMLGSGDYLEQERDISTSEFYEWMVSNPGVYPKSSTPSTQDYLHTFAEHVKRGEKLLCICITEKFSNSYQTARIARQMLLEDYPDAQVEVINCMMNTVAQGLYVLEACRLRDAGVPLHEAVKRLEEITPSGRIFFTIGSIDYLSHGGRIGKLAGKVSAVLGIRPIITLKEGEIFASGVCRGRGKSIDKVLSISKDYLHETFASSDEFEIAIGYGYDRDEAVAFRNRVHDLLDSLGLHKDDIPVRHISSVISVHTGPYPLGICVLKKARLD</sequence>
<dbReference type="AlphaFoldDB" id="A0A9D1CSU6"/>
<gene>
    <name evidence="2" type="ORF">IAB77_08185</name>
</gene>
<dbReference type="PROSITE" id="PS51482">
    <property type="entry name" value="DEGV"/>
    <property type="match status" value="1"/>
</dbReference>
<dbReference type="Pfam" id="PF02645">
    <property type="entry name" value="DegV"/>
    <property type="match status" value="1"/>
</dbReference>
<dbReference type="Proteomes" id="UP000824262">
    <property type="component" value="Unassembled WGS sequence"/>
</dbReference>